<protein>
    <recommendedName>
        <fullName evidence="2">Oxidoreductase N-terminal domain-containing protein</fullName>
    </recommendedName>
</protein>
<sequence length="236" mass="25747">MIAEHFLLKSRPQAKPHLDNFILASTEIPALQNGEVLVRNTAMQLTAVMAELLRGEDLPMPSYSIGEPLWGPAVGTVVESRAADFAPGDTVQSMNGWRSAFIAQSAELSLIPRVCSRGPRCCCARGPPPTTGSWTSPGWERATRCSCRVPLVALDRWPGRLHAVAARQRWSAAPVRRRSAAGSSRSWGLMPRSTTGMKISPSSSGQSSQTDSPCSSTRWAGHSLSLRCRRRLRQRD</sequence>
<dbReference type="Gene3D" id="3.90.180.10">
    <property type="entry name" value="Medium-chain alcohol dehydrogenases, catalytic domain"/>
    <property type="match status" value="1"/>
</dbReference>
<organism evidence="3 4">
    <name type="scientific">Leucobacter insecticola</name>
    <dbReference type="NCBI Taxonomy" id="2714934"/>
    <lineage>
        <taxon>Bacteria</taxon>
        <taxon>Bacillati</taxon>
        <taxon>Actinomycetota</taxon>
        <taxon>Actinomycetes</taxon>
        <taxon>Micrococcales</taxon>
        <taxon>Microbacteriaceae</taxon>
        <taxon>Leucobacter</taxon>
    </lineage>
</organism>
<dbReference type="InterPro" id="IPR041694">
    <property type="entry name" value="ADH_N_2"/>
</dbReference>
<feature type="compositionally biased region" description="Low complexity" evidence="1">
    <location>
        <begin position="200"/>
        <end position="217"/>
    </location>
</feature>
<proteinExistence type="predicted"/>
<reference evidence="3 4" key="1">
    <citation type="submission" date="2020-03" db="EMBL/GenBank/DDBJ databases">
        <title>Leucobacter sp. nov., isolated from beetles.</title>
        <authorList>
            <person name="Hyun D.-W."/>
            <person name="Bae J.-W."/>
        </authorList>
    </citation>
    <scope>NUCLEOTIDE SEQUENCE [LARGE SCALE GENOMIC DNA]</scope>
    <source>
        <strain evidence="3 4">HDW9B</strain>
    </source>
</reference>
<evidence type="ECO:0000259" key="2">
    <source>
        <dbReference type="Pfam" id="PF16884"/>
    </source>
</evidence>
<dbReference type="Proteomes" id="UP000501387">
    <property type="component" value="Chromosome"/>
</dbReference>
<name>A0A6G8FJS1_9MICO</name>
<dbReference type="KEGG" id="lins:G7067_07565"/>
<evidence type="ECO:0000256" key="1">
    <source>
        <dbReference type="SAM" id="MobiDB-lite"/>
    </source>
</evidence>
<dbReference type="InterPro" id="IPR011032">
    <property type="entry name" value="GroES-like_sf"/>
</dbReference>
<dbReference type="EMBL" id="CP049934">
    <property type="protein sequence ID" value="QIM16312.1"/>
    <property type="molecule type" value="Genomic_DNA"/>
</dbReference>
<evidence type="ECO:0000313" key="4">
    <source>
        <dbReference type="Proteomes" id="UP000501387"/>
    </source>
</evidence>
<feature type="compositionally biased region" description="Low complexity" evidence="1">
    <location>
        <begin position="172"/>
        <end position="186"/>
    </location>
</feature>
<feature type="domain" description="Oxidoreductase N-terminal" evidence="2">
    <location>
        <begin position="5"/>
        <end position="109"/>
    </location>
</feature>
<dbReference type="SUPFAM" id="SSF50129">
    <property type="entry name" value="GroES-like"/>
    <property type="match status" value="1"/>
</dbReference>
<dbReference type="Pfam" id="PF16884">
    <property type="entry name" value="ADH_N_2"/>
    <property type="match status" value="1"/>
</dbReference>
<feature type="region of interest" description="Disordered" evidence="1">
    <location>
        <begin position="172"/>
        <end position="219"/>
    </location>
</feature>
<accession>A0A6G8FJS1</accession>
<evidence type="ECO:0000313" key="3">
    <source>
        <dbReference type="EMBL" id="QIM16312.1"/>
    </source>
</evidence>
<dbReference type="AlphaFoldDB" id="A0A6G8FJS1"/>
<gene>
    <name evidence="3" type="ORF">G7067_07565</name>
</gene>
<keyword evidence="4" id="KW-1185">Reference proteome</keyword>